<reference evidence="2 3" key="1">
    <citation type="journal article" date="2023" name="Plant Dis.">
        <title>First Report of Diplodia intermedia Causing Canker and Dieback Diseases on Apple Trees in Canada.</title>
        <authorList>
            <person name="Ellouze W."/>
            <person name="Ilyukhin E."/>
            <person name="Sulman M."/>
            <person name="Ali S."/>
        </authorList>
    </citation>
    <scope>NUCLEOTIDE SEQUENCE [LARGE SCALE GENOMIC DNA]</scope>
    <source>
        <strain evidence="2 3">M45-28</strain>
    </source>
</reference>
<dbReference type="InterPro" id="IPR053137">
    <property type="entry name" value="NLR-like"/>
</dbReference>
<dbReference type="InterPro" id="IPR000845">
    <property type="entry name" value="Nucleoside_phosphorylase_d"/>
</dbReference>
<dbReference type="SUPFAM" id="SSF53167">
    <property type="entry name" value="Purine and uridine phosphorylases"/>
    <property type="match status" value="1"/>
</dbReference>
<dbReference type="PANTHER" id="PTHR46082:SF11">
    <property type="entry name" value="AAA+ ATPASE DOMAIN-CONTAINING PROTEIN-RELATED"/>
    <property type="match status" value="1"/>
</dbReference>
<gene>
    <name evidence="2" type="ORF">SLS58_005507</name>
</gene>
<proteinExistence type="predicted"/>
<dbReference type="PANTHER" id="PTHR46082">
    <property type="entry name" value="ATP/GTP-BINDING PROTEIN-RELATED"/>
    <property type="match status" value="1"/>
</dbReference>
<evidence type="ECO:0000259" key="1">
    <source>
        <dbReference type="Pfam" id="PF01048"/>
    </source>
</evidence>
<dbReference type="Pfam" id="PF01048">
    <property type="entry name" value="PNP_UDP_1"/>
    <property type="match status" value="1"/>
</dbReference>
<evidence type="ECO:0000313" key="2">
    <source>
        <dbReference type="EMBL" id="KAL1642433.1"/>
    </source>
</evidence>
<sequence length="322" mass="34701">MTKLLLPKDQYTIGWVCALPVELGAAGLMLEEEHQAFGFENDTNTYTLGRVNGHNIVIACLPAGRTGTNSAATVVSQMKSSFPKVRFGLLVGIGGGVPSKDVDIRLGDVVVSQPGKGYGGVVQYDFGKTTPSGFIRTGYLSPPPTILLNVLSNVQAFKPRMANMFQQNLTKLVGDRGYTRDNLEPDILFAADYEHEKGPTCASCDKERQLERQGRDDALPLVHYGTIASGNAVIKYGCERDRVSAEFGAVLCFEMEAAGLMNDFPCLVIRGICDYADSHKSKSWQTYAAGTAAAYAATLLSFLPSTDVTREPAIYTAGPKHG</sequence>
<keyword evidence="3" id="KW-1185">Reference proteome</keyword>
<dbReference type="Gene3D" id="3.40.50.1580">
    <property type="entry name" value="Nucleoside phosphorylase domain"/>
    <property type="match status" value="1"/>
</dbReference>
<evidence type="ECO:0000313" key="3">
    <source>
        <dbReference type="Proteomes" id="UP001521184"/>
    </source>
</evidence>
<accession>A0ABR3TR71</accession>
<dbReference type="EMBL" id="JAKEKT020000033">
    <property type="protein sequence ID" value="KAL1642433.1"/>
    <property type="molecule type" value="Genomic_DNA"/>
</dbReference>
<name>A0ABR3TR71_9PEZI</name>
<feature type="domain" description="Nucleoside phosphorylase" evidence="1">
    <location>
        <begin position="12"/>
        <end position="286"/>
    </location>
</feature>
<protein>
    <recommendedName>
        <fullName evidence="1">Nucleoside phosphorylase domain-containing protein</fullName>
    </recommendedName>
</protein>
<dbReference type="InterPro" id="IPR035994">
    <property type="entry name" value="Nucleoside_phosphorylase_sf"/>
</dbReference>
<organism evidence="2 3">
    <name type="scientific">Diplodia intermedia</name>
    <dbReference type="NCBI Taxonomy" id="856260"/>
    <lineage>
        <taxon>Eukaryota</taxon>
        <taxon>Fungi</taxon>
        <taxon>Dikarya</taxon>
        <taxon>Ascomycota</taxon>
        <taxon>Pezizomycotina</taxon>
        <taxon>Dothideomycetes</taxon>
        <taxon>Dothideomycetes incertae sedis</taxon>
        <taxon>Botryosphaeriales</taxon>
        <taxon>Botryosphaeriaceae</taxon>
        <taxon>Diplodia</taxon>
    </lineage>
</organism>
<dbReference type="Proteomes" id="UP001521184">
    <property type="component" value="Unassembled WGS sequence"/>
</dbReference>
<comment type="caution">
    <text evidence="2">The sequence shown here is derived from an EMBL/GenBank/DDBJ whole genome shotgun (WGS) entry which is preliminary data.</text>
</comment>